<comment type="similarity">
    <text evidence="6">Belongs to the archaeosine tRNA-ribosyltransferase family.</text>
</comment>
<evidence type="ECO:0000256" key="1">
    <source>
        <dbReference type="ARBA" id="ARBA00022676"/>
    </source>
</evidence>
<evidence type="ECO:0000256" key="7">
    <source>
        <dbReference type="SAM" id="MobiDB-lite"/>
    </source>
</evidence>
<dbReference type="GO" id="GO:0005737">
    <property type="term" value="C:cytoplasm"/>
    <property type="evidence" value="ECO:0007669"/>
    <property type="project" value="TreeGrafter"/>
</dbReference>
<feature type="compositionally biased region" description="Basic and acidic residues" evidence="7">
    <location>
        <begin position="488"/>
        <end position="503"/>
    </location>
</feature>
<dbReference type="GO" id="GO:0002099">
    <property type="term" value="P:tRNA wobble guanine modification"/>
    <property type="evidence" value="ECO:0007669"/>
    <property type="project" value="TreeGrafter"/>
</dbReference>
<reference evidence="9 10" key="1">
    <citation type="submission" date="2019-12" db="EMBL/GenBank/DDBJ databases">
        <title>Isolation and characterization of three novel carbon monoxide-oxidizing members of Halobacteria from salione crusts and soils.</title>
        <authorList>
            <person name="Myers M.R."/>
            <person name="King G.M."/>
        </authorList>
    </citation>
    <scope>NUCLEOTIDE SEQUENCE [LARGE SCALE GENOMIC DNA]</scope>
    <source>
        <strain evidence="9 10">WSA2</strain>
    </source>
</reference>
<feature type="active site" description="Nucleophile" evidence="6">
    <location>
        <position position="93"/>
    </location>
</feature>
<organism evidence="9 10">
    <name type="scientific">Halobaculum saliterrae</name>
    <dbReference type="NCBI Taxonomy" id="2073113"/>
    <lineage>
        <taxon>Archaea</taxon>
        <taxon>Methanobacteriati</taxon>
        <taxon>Methanobacteriota</taxon>
        <taxon>Stenosarchaea group</taxon>
        <taxon>Halobacteria</taxon>
        <taxon>Halobacteriales</taxon>
        <taxon>Haloferacaceae</taxon>
        <taxon>Halobaculum</taxon>
    </lineage>
</organism>
<feature type="binding site" evidence="6">
    <location>
        <position position="128"/>
    </location>
    <ligand>
        <name>substrate</name>
    </ligand>
</feature>
<comment type="catalytic activity">
    <reaction evidence="6">
        <text>guanosine(15) in tRNA + 7-cyano-7-carbaguanine = 7-cyano-7-carbaguanosine(15) in tRNA + guanine</text>
        <dbReference type="Rhea" id="RHEA:43164"/>
        <dbReference type="Rhea" id="RHEA-COMP:10371"/>
        <dbReference type="Rhea" id="RHEA-COMP:10372"/>
        <dbReference type="ChEBI" id="CHEBI:16235"/>
        <dbReference type="ChEBI" id="CHEBI:45075"/>
        <dbReference type="ChEBI" id="CHEBI:74269"/>
        <dbReference type="ChEBI" id="CHEBI:82850"/>
        <dbReference type="EC" id="2.4.2.48"/>
    </reaction>
</comment>
<feature type="domain" description="tRNA-guanine(15) transglycosylase-like" evidence="8">
    <location>
        <begin position="13"/>
        <end position="340"/>
    </location>
</feature>
<dbReference type="HAMAP" id="MF_01634">
    <property type="entry name" value="TgtA_arch"/>
    <property type="match status" value="1"/>
</dbReference>
<evidence type="ECO:0000256" key="3">
    <source>
        <dbReference type="ARBA" id="ARBA00022694"/>
    </source>
</evidence>
<dbReference type="InterPro" id="IPR002616">
    <property type="entry name" value="tRNA_ribo_trans-like"/>
</dbReference>
<sequence>MRDHFEIRDHDAAGRIGELTVPRAGVTVETPALLPVINPNIETIDPSRLRSEFGADMLITNSYIIRTTEDVRERALEDGLHDMLGFDGAIMTDSGSFQLAEYGEIDTTTTEILEFQRDIGSDVGTPVDIPTPPDASREQAASDLDVTRQALADAEAVDVGDMLVNAPVQGSTYPDLREQAGREAAATDLDVFPVGAVVPMMNSYRYDDMVDAVAAAKRGLAEDCPVHLFGAGHPMMFALAVALGCDLFDSAAYALMARDGRYLTVSGTEQLEDLDYLPCSCPICHEYTPDELRAVDADEQEALLAEHNLHVTFEELRRVKQAIRDGDLLELVEKRARGHPAMADGYRALLDHADQLERIDSASKGTFFGLSHESARRPEVRRHHDRLARLSVPDSLLCTEYGTPSEHDYDEVWRVVPPFGPFPRALSETYPLTAEVPDRTDAAAERAAAEGIRALVEANPGTEVTLAHEGWDADALGAVPESVTLENLHADADRADADTHAGGDADSPEADADEPAESRSESE</sequence>
<dbReference type="EMBL" id="WUUS01000001">
    <property type="protein sequence ID" value="MXR39968.1"/>
    <property type="molecule type" value="Genomic_DNA"/>
</dbReference>
<proteinExistence type="inferred from homology"/>
<dbReference type="PANTHER" id="PTHR46499">
    <property type="entry name" value="QUEUINE TRNA-RIBOSYLTRANSFERASE"/>
    <property type="match status" value="1"/>
</dbReference>
<dbReference type="NCBIfam" id="TIGR00449">
    <property type="entry name" value="tgt_general"/>
    <property type="match status" value="1"/>
</dbReference>
<keyword evidence="10" id="KW-1185">Reference proteome</keyword>
<feature type="binding site" evidence="6">
    <location>
        <position position="279"/>
    </location>
    <ligand>
        <name>Zn(2+)</name>
        <dbReference type="ChEBI" id="CHEBI:29105"/>
    </ligand>
</feature>
<evidence type="ECO:0000259" key="8">
    <source>
        <dbReference type="Pfam" id="PF01702"/>
    </source>
</evidence>
<dbReference type="Proteomes" id="UP000437065">
    <property type="component" value="Unassembled WGS sequence"/>
</dbReference>
<keyword evidence="5 6" id="KW-0862">Zinc</keyword>
<dbReference type="UniPathway" id="UPA00393"/>
<dbReference type="InterPro" id="IPR050076">
    <property type="entry name" value="ArchSynthase1/Queuine_TRR"/>
</dbReference>
<dbReference type="Gene3D" id="3.20.20.105">
    <property type="entry name" value="Queuine tRNA-ribosyltransferase-like"/>
    <property type="match status" value="1"/>
</dbReference>
<dbReference type="OrthoDB" id="6871at2157"/>
<dbReference type="InterPro" id="IPR036511">
    <property type="entry name" value="TGT-like_sf"/>
</dbReference>
<dbReference type="RefSeq" id="WP_159662594.1">
    <property type="nucleotide sequence ID" value="NZ_WUUS01000001.1"/>
</dbReference>
<name>A0A6B0SM32_9EURY</name>
<comment type="cofactor">
    <cofactor evidence="6">
        <name>Zn(2+)</name>
        <dbReference type="ChEBI" id="CHEBI:29105"/>
    </cofactor>
    <text evidence="6">Binds 1 zinc ion per subunit.</text>
</comment>
<evidence type="ECO:0000313" key="9">
    <source>
        <dbReference type="EMBL" id="MXR39968.1"/>
    </source>
</evidence>
<evidence type="ECO:0000256" key="4">
    <source>
        <dbReference type="ARBA" id="ARBA00022723"/>
    </source>
</evidence>
<feature type="region of interest" description="Disordered" evidence="7">
    <location>
        <begin position="486"/>
        <end position="523"/>
    </location>
</feature>
<comment type="function">
    <text evidence="6">Exchanges the guanine residue with 7-cyano-7-deazaguanine (preQ0) at position 15 in the dihydrouridine loop (D-loop) of archaeal tRNAs.</text>
</comment>
<keyword evidence="1 6" id="KW-0328">Glycosyltransferase</keyword>
<dbReference type="PANTHER" id="PTHR46499:SF1">
    <property type="entry name" value="QUEUINE TRNA-RIBOSYLTRANSFERASE"/>
    <property type="match status" value="1"/>
</dbReference>
<dbReference type="SUPFAM" id="SSF51713">
    <property type="entry name" value="tRNA-guanine transglycosylase"/>
    <property type="match status" value="1"/>
</dbReference>
<dbReference type="GO" id="GO:0008270">
    <property type="term" value="F:zinc ion binding"/>
    <property type="evidence" value="ECO:0007669"/>
    <property type="project" value="UniProtKB-UniRule"/>
</dbReference>
<dbReference type="SUPFAM" id="SSF88802">
    <property type="entry name" value="Pre-PUA domain"/>
    <property type="match status" value="1"/>
</dbReference>
<dbReference type="Pfam" id="PF01702">
    <property type="entry name" value="TGT"/>
    <property type="match status" value="1"/>
</dbReference>
<dbReference type="InterPro" id="IPR004804">
    <property type="entry name" value="TgtA"/>
</dbReference>
<feature type="binding site" evidence="6">
    <location>
        <position position="196"/>
    </location>
    <ligand>
        <name>substrate</name>
    </ligand>
</feature>
<comment type="caution">
    <text evidence="9">The sequence shown here is derived from an EMBL/GenBank/DDBJ whole genome shotgun (WGS) entry which is preliminary data.</text>
</comment>
<keyword evidence="3 6" id="KW-0819">tRNA processing</keyword>
<keyword evidence="4 6" id="KW-0479">Metal-binding</keyword>
<dbReference type="EC" id="2.4.2.48" evidence="6"/>
<dbReference type="NCBIfam" id="TIGR00432">
    <property type="entry name" value="arcsn_tRNA_tgt"/>
    <property type="match status" value="1"/>
</dbReference>
<feature type="compositionally biased region" description="Acidic residues" evidence="7">
    <location>
        <begin position="506"/>
        <end position="515"/>
    </location>
</feature>
<feature type="binding site" evidence="6">
    <location>
        <position position="281"/>
    </location>
    <ligand>
        <name>Zn(2+)</name>
        <dbReference type="ChEBI" id="CHEBI:29105"/>
    </ligand>
</feature>
<feature type="binding site" evidence="6">
    <location>
        <position position="284"/>
    </location>
    <ligand>
        <name>Zn(2+)</name>
        <dbReference type="ChEBI" id="CHEBI:29105"/>
    </ligand>
</feature>
<protein>
    <recommendedName>
        <fullName evidence="6">tRNA-guanine(15) transglycosylase</fullName>
        <ecNumber evidence="6">2.4.2.48</ecNumber>
    </recommendedName>
    <alternativeName>
        <fullName evidence="6">7-cyano-7-deazaguanine tRNA-ribosyltransferase</fullName>
    </alternativeName>
    <alternativeName>
        <fullName evidence="6">Archaeal tRNA-guanine transglycosylase</fullName>
    </alternativeName>
</protein>
<evidence type="ECO:0000313" key="10">
    <source>
        <dbReference type="Proteomes" id="UP000437065"/>
    </source>
</evidence>
<evidence type="ECO:0000256" key="6">
    <source>
        <dbReference type="HAMAP-Rule" id="MF_01634"/>
    </source>
</evidence>
<dbReference type="AlphaFoldDB" id="A0A6B0SM32"/>
<accession>A0A6B0SM32</accession>
<evidence type="ECO:0000256" key="5">
    <source>
        <dbReference type="ARBA" id="ARBA00022833"/>
    </source>
</evidence>
<comment type="pathway">
    <text evidence="6">tRNA modification; archaeosine-tRNA biosynthesis.</text>
</comment>
<gene>
    <name evidence="6 9" type="primary">tgtA</name>
    <name evidence="9" type="ORF">GRX01_01150</name>
</gene>
<keyword evidence="2 6" id="KW-0808">Transferase</keyword>
<dbReference type="GO" id="GO:0016763">
    <property type="term" value="F:pentosyltransferase activity"/>
    <property type="evidence" value="ECO:0007669"/>
    <property type="project" value="UniProtKB-UniRule"/>
</dbReference>
<evidence type="ECO:0000256" key="2">
    <source>
        <dbReference type="ARBA" id="ARBA00022679"/>
    </source>
</evidence>